<name>A0A916TQC5_9SPHN</name>
<dbReference type="Gene3D" id="3.30.1340.30">
    <property type="match status" value="1"/>
</dbReference>
<feature type="compositionally biased region" description="Low complexity" evidence="1">
    <location>
        <begin position="301"/>
        <end position="312"/>
    </location>
</feature>
<dbReference type="InterPro" id="IPR047800">
    <property type="entry name" value="SWFGD_dom"/>
</dbReference>
<dbReference type="Proteomes" id="UP000608154">
    <property type="component" value="Unassembled WGS sequence"/>
</dbReference>
<dbReference type="PANTHER" id="PTHR34606">
    <property type="entry name" value="BON DOMAIN-CONTAINING PROTEIN"/>
    <property type="match status" value="1"/>
</dbReference>
<dbReference type="AlphaFoldDB" id="A0A916TQC5"/>
<evidence type="ECO:0000313" key="3">
    <source>
        <dbReference type="EMBL" id="GGB93169.1"/>
    </source>
</evidence>
<dbReference type="RefSeq" id="WP_229736001.1">
    <property type="nucleotide sequence ID" value="NZ_BMHK01000004.1"/>
</dbReference>
<feature type="compositionally biased region" description="Basic and acidic residues" evidence="1">
    <location>
        <begin position="48"/>
        <end position="57"/>
    </location>
</feature>
<proteinExistence type="predicted"/>
<dbReference type="PANTHER" id="PTHR34606:SF15">
    <property type="entry name" value="BON DOMAIN-CONTAINING PROTEIN"/>
    <property type="match status" value="1"/>
</dbReference>
<dbReference type="NCBIfam" id="NF033157">
    <property type="entry name" value="SWFGD_domain"/>
    <property type="match status" value="1"/>
</dbReference>
<dbReference type="EMBL" id="BMHK01000004">
    <property type="protein sequence ID" value="GGB93169.1"/>
    <property type="molecule type" value="Genomic_DNA"/>
</dbReference>
<feature type="compositionally biased region" description="Polar residues" evidence="1">
    <location>
        <begin position="113"/>
        <end position="123"/>
    </location>
</feature>
<dbReference type="SMART" id="SM00749">
    <property type="entry name" value="BON"/>
    <property type="match status" value="1"/>
</dbReference>
<dbReference type="InterPro" id="IPR014004">
    <property type="entry name" value="Transpt-assoc_nodulatn_dom_bac"/>
</dbReference>
<feature type="region of interest" description="Disordered" evidence="1">
    <location>
        <begin position="1"/>
        <end position="144"/>
    </location>
</feature>
<evidence type="ECO:0000259" key="2">
    <source>
        <dbReference type="PROSITE" id="PS50914"/>
    </source>
</evidence>
<feature type="region of interest" description="Disordered" evidence="1">
    <location>
        <begin position="292"/>
        <end position="312"/>
    </location>
</feature>
<evidence type="ECO:0000256" key="1">
    <source>
        <dbReference type="SAM" id="MobiDB-lite"/>
    </source>
</evidence>
<evidence type="ECO:0000313" key="4">
    <source>
        <dbReference type="Proteomes" id="UP000608154"/>
    </source>
</evidence>
<organism evidence="3 4">
    <name type="scientific">Novosphingobium endophyticum</name>
    <dbReference type="NCBI Taxonomy" id="1955250"/>
    <lineage>
        <taxon>Bacteria</taxon>
        <taxon>Pseudomonadati</taxon>
        <taxon>Pseudomonadota</taxon>
        <taxon>Alphaproteobacteria</taxon>
        <taxon>Sphingomonadales</taxon>
        <taxon>Sphingomonadaceae</taxon>
        <taxon>Novosphingobium</taxon>
    </lineage>
</organism>
<dbReference type="InterPro" id="IPR051686">
    <property type="entry name" value="Lipoprotein_DolP"/>
</dbReference>
<sequence>MNERDPYSRNRQQGGHDASAQPEQWQTEAPRRTGATRREPDQQAAYDDYVRERDHRSSAASSSPRGYDPTYRGDEADLYQNPDYPSGRAYPRTHETQPQSRATRHAPHAYDTTYGSAYPSFTSEDYGGRDLYAGRGGASGGMRPSGTYASGLNLSRWFDDDDADRHERDYDVWRSYGHRRGFLDRAKDEVASWFGDDDASRRREMDHSGRGPSDYVRSDARIREDANDNLTNDPGVDATNISVSVSNCEVILEGTVHDRWAKRRAEDAVDRISGVKHVQNNLRIADYNMLSADRSAREEASSSVSRSSAKER</sequence>
<accession>A0A916TQC5</accession>
<keyword evidence="4" id="KW-1185">Reference proteome</keyword>
<protein>
    <recommendedName>
        <fullName evidence="2">BON domain-containing protein</fullName>
    </recommendedName>
</protein>
<comment type="caution">
    <text evidence="3">The sequence shown here is derived from an EMBL/GenBank/DDBJ whole genome shotgun (WGS) entry which is preliminary data.</text>
</comment>
<dbReference type="Pfam" id="PF04972">
    <property type="entry name" value="BON"/>
    <property type="match status" value="1"/>
</dbReference>
<feature type="domain" description="BON" evidence="2">
    <location>
        <begin position="218"/>
        <end position="286"/>
    </location>
</feature>
<dbReference type="PROSITE" id="PS50914">
    <property type="entry name" value="BON"/>
    <property type="match status" value="1"/>
</dbReference>
<reference evidence="3" key="1">
    <citation type="journal article" date="2014" name="Int. J. Syst. Evol. Microbiol.">
        <title>Complete genome sequence of Corynebacterium casei LMG S-19264T (=DSM 44701T), isolated from a smear-ripened cheese.</title>
        <authorList>
            <consortium name="US DOE Joint Genome Institute (JGI-PGF)"/>
            <person name="Walter F."/>
            <person name="Albersmeier A."/>
            <person name="Kalinowski J."/>
            <person name="Ruckert C."/>
        </authorList>
    </citation>
    <scope>NUCLEOTIDE SEQUENCE</scope>
    <source>
        <strain evidence="3">CGMCC 1.15095</strain>
    </source>
</reference>
<dbReference type="InterPro" id="IPR007055">
    <property type="entry name" value="BON_dom"/>
</dbReference>
<gene>
    <name evidence="3" type="ORF">GCM10011494_09480</name>
</gene>
<reference evidence="3" key="2">
    <citation type="submission" date="2020-09" db="EMBL/GenBank/DDBJ databases">
        <authorList>
            <person name="Sun Q."/>
            <person name="Zhou Y."/>
        </authorList>
    </citation>
    <scope>NUCLEOTIDE SEQUENCE</scope>
    <source>
        <strain evidence="3">CGMCC 1.15095</strain>
    </source>
</reference>